<dbReference type="AlphaFoldDB" id="A0A1I3D1N1"/>
<dbReference type="Proteomes" id="UP000199518">
    <property type="component" value="Unassembled WGS sequence"/>
</dbReference>
<protein>
    <recommendedName>
        <fullName evidence="1">Immunity MXAN-0049 protein domain-containing protein</fullName>
    </recommendedName>
</protein>
<accession>A0A1I3D1N1</accession>
<dbReference type="InterPro" id="IPR012433">
    <property type="entry name" value="Imm11"/>
</dbReference>
<gene>
    <name evidence="2" type="ORF">SAMN05421753_10347</name>
</gene>
<dbReference type="EMBL" id="FOQD01000003">
    <property type="protein sequence ID" value="SFH80401.1"/>
    <property type="molecule type" value="Genomic_DNA"/>
</dbReference>
<dbReference type="Pfam" id="PF07791">
    <property type="entry name" value="Imm11"/>
    <property type="match status" value="1"/>
</dbReference>
<name>A0A1I3D1N1_9PLAN</name>
<sequence length="331" mass="38436">MTQVKAIYKLESISDNPKFEGFGMGEQPSLMGRRDRYDDLRTEYDSKAKEWKTSRLAEIWEPLRVLGRVRPFNDFPCVMDIPAFSVRAVEVLRDILEPNGELLPLDTSVGSYYLFNCMTVADIIDFERSKIDFLNKQTILDIDHLEVYEDRLDGLSIFQMRKYPNRCLVTDSVARRIREAKLEGFEFQKMWPLPTDVYWMMHRKDPRCHDELTAQPATESRPIKGNTVVLRLALEGVIPSVVEEARFETIADELDALLVNPHRNAKYFGNLEITEFVPGEARFFLSCPDADELAKKLKPWAKTLDWPGEKWLLKRYGEFVEIEATEKAVEL</sequence>
<organism evidence="2 3">
    <name type="scientific">Planctomicrobium piriforme</name>
    <dbReference type="NCBI Taxonomy" id="1576369"/>
    <lineage>
        <taxon>Bacteria</taxon>
        <taxon>Pseudomonadati</taxon>
        <taxon>Planctomycetota</taxon>
        <taxon>Planctomycetia</taxon>
        <taxon>Planctomycetales</taxon>
        <taxon>Planctomycetaceae</taxon>
        <taxon>Planctomicrobium</taxon>
    </lineage>
</organism>
<dbReference type="RefSeq" id="WP_092048081.1">
    <property type="nucleotide sequence ID" value="NZ_FOQD01000003.1"/>
</dbReference>
<keyword evidence="3" id="KW-1185">Reference proteome</keyword>
<reference evidence="3" key="1">
    <citation type="submission" date="2016-10" db="EMBL/GenBank/DDBJ databases">
        <authorList>
            <person name="Varghese N."/>
            <person name="Submissions S."/>
        </authorList>
    </citation>
    <scope>NUCLEOTIDE SEQUENCE [LARGE SCALE GENOMIC DNA]</scope>
    <source>
        <strain evidence="3">DSM 26348</strain>
    </source>
</reference>
<evidence type="ECO:0000313" key="3">
    <source>
        <dbReference type="Proteomes" id="UP000199518"/>
    </source>
</evidence>
<proteinExistence type="predicted"/>
<dbReference type="OrthoDB" id="214470at2"/>
<feature type="domain" description="Immunity MXAN-0049 protein" evidence="1">
    <location>
        <begin position="110"/>
        <end position="190"/>
    </location>
</feature>
<evidence type="ECO:0000259" key="1">
    <source>
        <dbReference type="Pfam" id="PF07791"/>
    </source>
</evidence>
<evidence type="ECO:0000313" key="2">
    <source>
        <dbReference type="EMBL" id="SFH80401.1"/>
    </source>
</evidence>